<reference evidence="8 9" key="1">
    <citation type="journal article" date="2018" name="Syst. Appl. Microbiol.">
        <title>Characterization and high-quality draft genome sequence of Herbivorax saccincola A7, an anaerobic, alkaliphilic, thermophilic, cellulolytic, and xylanolytic bacterium.</title>
        <authorList>
            <person name="Aikawa S."/>
            <person name="Baramee S."/>
            <person name="Sermsathanaswadi J."/>
            <person name="Thianheng P."/>
            <person name="Tachaapaikoon C."/>
            <person name="Shikata A."/>
            <person name="Waeonukul R."/>
            <person name="Pason P."/>
            <person name="Ratanakhanokchai K."/>
            <person name="Kosugi A."/>
        </authorList>
    </citation>
    <scope>NUCLEOTIDE SEQUENCE [LARGE SCALE GENOMIC DNA]</scope>
    <source>
        <strain evidence="8 9">A7</strain>
    </source>
</reference>
<dbReference type="Gene3D" id="3.30.565.10">
    <property type="entry name" value="Histidine kinase-like ATPase, C-terminal domain"/>
    <property type="match status" value="1"/>
</dbReference>
<evidence type="ECO:0000259" key="7">
    <source>
        <dbReference type="PROSITE" id="PS50109"/>
    </source>
</evidence>
<dbReference type="Proteomes" id="UP000239720">
    <property type="component" value="Unassembled WGS sequence"/>
</dbReference>
<evidence type="ECO:0000256" key="4">
    <source>
        <dbReference type="ARBA" id="ARBA00022777"/>
    </source>
</evidence>
<dbReference type="Gene3D" id="1.10.287.130">
    <property type="match status" value="1"/>
</dbReference>
<evidence type="ECO:0000256" key="2">
    <source>
        <dbReference type="ARBA" id="ARBA00012438"/>
    </source>
</evidence>
<dbReference type="InterPro" id="IPR036097">
    <property type="entry name" value="HisK_dim/P_sf"/>
</dbReference>
<dbReference type="EMBL" id="NEMB01000003">
    <property type="protein sequence ID" value="PQQ66494.1"/>
    <property type="molecule type" value="Genomic_DNA"/>
</dbReference>
<dbReference type="SMART" id="SM00387">
    <property type="entry name" value="HATPase_c"/>
    <property type="match status" value="1"/>
</dbReference>
<dbReference type="SUPFAM" id="SSF47384">
    <property type="entry name" value="Homodimeric domain of signal transducing histidine kinase"/>
    <property type="match status" value="1"/>
</dbReference>
<dbReference type="PANTHER" id="PTHR43547">
    <property type="entry name" value="TWO-COMPONENT HISTIDINE KINASE"/>
    <property type="match status" value="1"/>
</dbReference>
<dbReference type="InterPro" id="IPR003594">
    <property type="entry name" value="HATPase_dom"/>
</dbReference>
<evidence type="ECO:0000256" key="6">
    <source>
        <dbReference type="SAM" id="Phobius"/>
    </source>
</evidence>
<dbReference type="InterPro" id="IPR003661">
    <property type="entry name" value="HisK_dim/P_dom"/>
</dbReference>
<feature type="domain" description="Histidine kinase" evidence="7">
    <location>
        <begin position="55"/>
        <end position="257"/>
    </location>
</feature>
<keyword evidence="3" id="KW-0597">Phosphoprotein</keyword>
<name>A0A2S8R9N6_9FIRM</name>
<feature type="transmembrane region" description="Helical" evidence="6">
    <location>
        <begin position="6"/>
        <end position="27"/>
    </location>
</feature>
<dbReference type="PROSITE" id="PS50109">
    <property type="entry name" value="HIS_KIN"/>
    <property type="match status" value="1"/>
</dbReference>
<accession>A0A2S8R9N6</accession>
<dbReference type="Pfam" id="PF00512">
    <property type="entry name" value="HisKA"/>
    <property type="match status" value="1"/>
</dbReference>
<dbReference type="AlphaFoldDB" id="A0A2S8R9N6"/>
<protein>
    <recommendedName>
        <fullName evidence="2">histidine kinase</fullName>
        <ecNumber evidence="2">2.7.13.3</ecNumber>
    </recommendedName>
</protein>
<keyword evidence="6" id="KW-1133">Transmembrane helix</keyword>
<keyword evidence="4" id="KW-0418">Kinase</keyword>
<gene>
    <name evidence="8" type="ORF">B9R14_06840</name>
</gene>
<sequence length="284" mass="33113">MGNGFPYSEVLFILGGAVYIFLIYLIIKRLTRRLKLEFNLIKAEENKRQSMFLRGLAHDVKTPLSTIITYSKALEDGIVKENEVGDYYKVIYSNGIILKERVENMLSLTTLGDEGIFSIEEGDVLEEVRRFIGENYSWFVKNDASINVEISDDAKFITKYDKKLFARVLENLLQNRVYHNNKPVNIFVEWDNKDKMLIIYDDGVGVPEKIRDYMWDPMVTGEESRTGEKLRGIGLANVKRIVELHGWDIEYDGKFKIKIKNDIKIKRQKNKIIKNKKRNNKKTT</sequence>
<proteinExistence type="predicted"/>
<dbReference type="InterPro" id="IPR036890">
    <property type="entry name" value="HATPase_C_sf"/>
</dbReference>
<dbReference type="EC" id="2.7.13.3" evidence="2"/>
<evidence type="ECO:0000256" key="3">
    <source>
        <dbReference type="ARBA" id="ARBA00022553"/>
    </source>
</evidence>
<comment type="caution">
    <text evidence="8">The sequence shown here is derived from an EMBL/GenBank/DDBJ whole genome shotgun (WGS) entry which is preliminary data.</text>
</comment>
<keyword evidence="4" id="KW-0808">Transferase</keyword>
<dbReference type="PANTHER" id="PTHR43547:SF2">
    <property type="entry name" value="HYBRID SIGNAL TRANSDUCTION HISTIDINE KINASE C"/>
    <property type="match status" value="1"/>
</dbReference>
<dbReference type="SMART" id="SM00388">
    <property type="entry name" value="HisKA"/>
    <property type="match status" value="1"/>
</dbReference>
<evidence type="ECO:0000313" key="8">
    <source>
        <dbReference type="EMBL" id="PQQ66494.1"/>
    </source>
</evidence>
<dbReference type="GO" id="GO:0000155">
    <property type="term" value="F:phosphorelay sensor kinase activity"/>
    <property type="evidence" value="ECO:0007669"/>
    <property type="project" value="InterPro"/>
</dbReference>
<keyword evidence="6" id="KW-0472">Membrane</keyword>
<dbReference type="CDD" id="cd00082">
    <property type="entry name" value="HisKA"/>
    <property type="match status" value="1"/>
</dbReference>
<comment type="catalytic activity">
    <reaction evidence="1">
        <text>ATP + protein L-histidine = ADP + protein N-phospho-L-histidine.</text>
        <dbReference type="EC" id="2.7.13.3"/>
    </reaction>
</comment>
<dbReference type="InterPro" id="IPR005467">
    <property type="entry name" value="His_kinase_dom"/>
</dbReference>
<keyword evidence="6" id="KW-0812">Transmembrane</keyword>
<organism evidence="8 9">
    <name type="scientific">Acetivibrio saccincola</name>
    <dbReference type="NCBI Taxonomy" id="1677857"/>
    <lineage>
        <taxon>Bacteria</taxon>
        <taxon>Bacillati</taxon>
        <taxon>Bacillota</taxon>
        <taxon>Clostridia</taxon>
        <taxon>Eubacteriales</taxon>
        <taxon>Oscillospiraceae</taxon>
        <taxon>Acetivibrio</taxon>
    </lineage>
</organism>
<keyword evidence="5" id="KW-0902">Two-component regulatory system</keyword>
<evidence type="ECO:0000256" key="5">
    <source>
        <dbReference type="ARBA" id="ARBA00023012"/>
    </source>
</evidence>
<dbReference type="SUPFAM" id="SSF55874">
    <property type="entry name" value="ATPase domain of HSP90 chaperone/DNA topoisomerase II/histidine kinase"/>
    <property type="match status" value="1"/>
</dbReference>
<evidence type="ECO:0000313" key="9">
    <source>
        <dbReference type="Proteomes" id="UP000239720"/>
    </source>
</evidence>
<evidence type="ECO:0000256" key="1">
    <source>
        <dbReference type="ARBA" id="ARBA00000085"/>
    </source>
</evidence>
<dbReference type="Pfam" id="PF02518">
    <property type="entry name" value="HATPase_c"/>
    <property type="match status" value="1"/>
</dbReference>